<feature type="transmembrane region" description="Helical" evidence="6">
    <location>
        <begin position="345"/>
        <end position="373"/>
    </location>
</feature>
<evidence type="ECO:0000256" key="3">
    <source>
        <dbReference type="ARBA" id="ARBA00022692"/>
    </source>
</evidence>
<keyword evidence="4 6" id="KW-1133">Transmembrane helix</keyword>
<feature type="transmembrane region" description="Helical" evidence="6">
    <location>
        <begin position="42"/>
        <end position="63"/>
    </location>
</feature>
<dbReference type="InterPro" id="IPR020846">
    <property type="entry name" value="MFS_dom"/>
</dbReference>
<organism evidence="8 9">
    <name type="scientific">Aquibacillus albus</name>
    <dbReference type="NCBI Taxonomy" id="1168171"/>
    <lineage>
        <taxon>Bacteria</taxon>
        <taxon>Bacillati</taxon>
        <taxon>Bacillota</taxon>
        <taxon>Bacilli</taxon>
        <taxon>Bacillales</taxon>
        <taxon>Bacillaceae</taxon>
        <taxon>Aquibacillus</taxon>
    </lineage>
</organism>
<comment type="subcellular location">
    <subcellularLocation>
        <location evidence="1">Cell membrane</location>
        <topology evidence="1">Multi-pass membrane protein</topology>
    </subcellularLocation>
</comment>
<dbReference type="PROSITE" id="PS50850">
    <property type="entry name" value="MFS"/>
    <property type="match status" value="1"/>
</dbReference>
<dbReference type="InterPro" id="IPR052714">
    <property type="entry name" value="MFS_Exporter"/>
</dbReference>
<feature type="domain" description="Major facilitator superfamily (MFS) profile" evidence="7">
    <location>
        <begin position="1"/>
        <end position="383"/>
    </location>
</feature>
<dbReference type="InterPro" id="IPR036259">
    <property type="entry name" value="MFS_trans_sf"/>
</dbReference>
<comment type="caution">
    <text evidence="8">The sequence shown here is derived from an EMBL/GenBank/DDBJ whole genome shotgun (WGS) entry which is preliminary data.</text>
</comment>
<feature type="transmembrane region" description="Helical" evidence="6">
    <location>
        <begin position="298"/>
        <end position="324"/>
    </location>
</feature>
<proteinExistence type="predicted"/>
<evidence type="ECO:0000256" key="5">
    <source>
        <dbReference type="ARBA" id="ARBA00023136"/>
    </source>
</evidence>
<feature type="transmembrane region" description="Helical" evidence="6">
    <location>
        <begin position="274"/>
        <end position="292"/>
    </location>
</feature>
<gene>
    <name evidence="8" type="ORF">JOC48_000508</name>
</gene>
<keyword evidence="3 6" id="KW-0812">Transmembrane</keyword>
<dbReference type="EMBL" id="JAFBDR010000002">
    <property type="protein sequence ID" value="MBM7570030.1"/>
    <property type="molecule type" value="Genomic_DNA"/>
</dbReference>
<feature type="transmembrane region" description="Helical" evidence="6">
    <location>
        <begin position="12"/>
        <end position="30"/>
    </location>
</feature>
<protein>
    <submittedName>
        <fullName evidence="8">MFS family permease</fullName>
    </submittedName>
</protein>
<dbReference type="SUPFAM" id="SSF103473">
    <property type="entry name" value="MFS general substrate transporter"/>
    <property type="match status" value="1"/>
</dbReference>
<dbReference type="RefSeq" id="WP_204497470.1">
    <property type="nucleotide sequence ID" value="NZ_JAFBDR010000002.1"/>
</dbReference>
<name>A0ABS2MWF0_9BACI</name>
<keyword evidence="5 6" id="KW-0472">Membrane</keyword>
<keyword evidence="9" id="KW-1185">Reference proteome</keyword>
<accession>A0ABS2MWF0</accession>
<keyword evidence="2" id="KW-0813">Transport</keyword>
<dbReference type="Proteomes" id="UP001296943">
    <property type="component" value="Unassembled WGS sequence"/>
</dbReference>
<feature type="transmembrane region" description="Helical" evidence="6">
    <location>
        <begin position="209"/>
        <end position="230"/>
    </location>
</feature>
<feature type="transmembrane region" description="Helical" evidence="6">
    <location>
        <begin position="242"/>
        <end position="262"/>
    </location>
</feature>
<dbReference type="PANTHER" id="PTHR23531">
    <property type="entry name" value="QUINOLENE RESISTANCE PROTEIN NORA"/>
    <property type="match status" value="1"/>
</dbReference>
<evidence type="ECO:0000256" key="4">
    <source>
        <dbReference type="ARBA" id="ARBA00022989"/>
    </source>
</evidence>
<feature type="transmembrane region" description="Helical" evidence="6">
    <location>
        <begin position="75"/>
        <end position="92"/>
    </location>
</feature>
<evidence type="ECO:0000259" key="7">
    <source>
        <dbReference type="PROSITE" id="PS50850"/>
    </source>
</evidence>
<dbReference type="PANTHER" id="PTHR23531:SF1">
    <property type="entry name" value="QUINOLENE RESISTANCE PROTEIN NORA"/>
    <property type="match status" value="1"/>
</dbReference>
<dbReference type="Pfam" id="PF07690">
    <property type="entry name" value="MFS_1"/>
    <property type="match status" value="2"/>
</dbReference>
<feature type="transmembrane region" description="Helical" evidence="6">
    <location>
        <begin position="98"/>
        <end position="120"/>
    </location>
</feature>
<evidence type="ECO:0000256" key="2">
    <source>
        <dbReference type="ARBA" id="ARBA00022448"/>
    </source>
</evidence>
<reference evidence="8 9" key="1">
    <citation type="submission" date="2021-01" db="EMBL/GenBank/DDBJ databases">
        <title>Genomic Encyclopedia of Type Strains, Phase IV (KMG-IV): sequencing the most valuable type-strain genomes for metagenomic binning, comparative biology and taxonomic classification.</title>
        <authorList>
            <person name="Goeker M."/>
        </authorList>
    </citation>
    <scope>NUCLEOTIDE SEQUENCE [LARGE SCALE GENOMIC DNA]</scope>
    <source>
        <strain evidence="8 9">DSM 23711</strain>
    </source>
</reference>
<evidence type="ECO:0000313" key="9">
    <source>
        <dbReference type="Proteomes" id="UP001296943"/>
    </source>
</evidence>
<evidence type="ECO:0000256" key="1">
    <source>
        <dbReference type="ARBA" id="ARBA00004651"/>
    </source>
</evidence>
<feature type="transmembrane region" description="Helical" evidence="6">
    <location>
        <begin position="132"/>
        <end position="154"/>
    </location>
</feature>
<dbReference type="InterPro" id="IPR011701">
    <property type="entry name" value="MFS"/>
</dbReference>
<sequence>MVASTYFKKYAMLIITLIYFTGVMGTRPLIPLLSSELEASTVEIGLIVALFPLLPFFFAIKIGQVVDRIGHKKPIIGSTIIGSLALGIPLFIPTLTGIYISQIVAGICQTVYAVSAQTFVSNRTVDSKKDDSIMIFSIGVALGTFVGPMLGGLFSEMWQYPVAFGLLGGIAVLSSILALFIDSTHHRLNEDEKQNNIFKSFHLLKFRNIRIAFLVSILILLGKDIYTAYFPLLALEFGLSNSMIGLIVSINAAGGILIRWLIPYLLNKFTRSSVVIGSIIGSGFFFFLIPFFESGVMLGIVSFLLGLGLGLGQPLSISTTAYSLPKDRVGEGLGLRLTANRLTQMSAPVLFGGIAQLISLPGIFWIVGIIILIGGTKAKIPNF</sequence>
<feature type="transmembrane region" description="Helical" evidence="6">
    <location>
        <begin position="160"/>
        <end position="181"/>
    </location>
</feature>
<evidence type="ECO:0000313" key="8">
    <source>
        <dbReference type="EMBL" id="MBM7570030.1"/>
    </source>
</evidence>
<dbReference type="Gene3D" id="1.20.1250.20">
    <property type="entry name" value="MFS general substrate transporter like domains"/>
    <property type="match status" value="2"/>
</dbReference>
<evidence type="ECO:0000256" key="6">
    <source>
        <dbReference type="SAM" id="Phobius"/>
    </source>
</evidence>